<dbReference type="InterPro" id="IPR025599">
    <property type="entry name" value="YjcZ"/>
</dbReference>
<gene>
    <name evidence="2" type="ORF">HKB16_31750</name>
</gene>
<protein>
    <submittedName>
        <fullName evidence="2">Chemotaxis protein</fullName>
    </submittedName>
</protein>
<proteinExistence type="predicted"/>
<feature type="non-terminal residue" evidence="2">
    <location>
        <position position="1"/>
    </location>
</feature>
<evidence type="ECO:0000313" key="3">
    <source>
        <dbReference type="Proteomes" id="UP000518904"/>
    </source>
</evidence>
<accession>A0A7Y0XGF1</accession>
<dbReference type="Pfam" id="PF13990">
    <property type="entry name" value="YjcZ"/>
    <property type="match status" value="1"/>
</dbReference>
<evidence type="ECO:0000256" key="1">
    <source>
        <dbReference type="SAM" id="Coils"/>
    </source>
</evidence>
<reference evidence="2 3" key="1">
    <citation type="submission" date="2020-04" db="EMBL/GenBank/DDBJ databases">
        <title>Whole-genome sequencing of Vibrio spp. from China reveals different genetic environments of blaCTX-M-14 among diverse lineages.</title>
        <authorList>
            <person name="Zheng Z."/>
            <person name="Ye L."/>
            <person name="Chen S."/>
        </authorList>
    </citation>
    <scope>NUCLEOTIDE SEQUENCE [LARGE SCALE GENOMIC DNA]</scope>
    <source>
        <strain evidence="2 3">Vb0551</strain>
    </source>
</reference>
<sequence length="110" mass="12635">TRSKLEALAAVTSDRLAVLENDIANLKLEVKANTQLDLVFSRWRTGYWHDFPIATRCYIALEELRWGSFGDFIRSANDKERSNYLELLRNKVIEQLAADSGSMVKERIDS</sequence>
<comment type="caution">
    <text evidence="2">The sequence shown here is derived from an EMBL/GenBank/DDBJ whole genome shotgun (WGS) entry which is preliminary data.</text>
</comment>
<dbReference type="EMBL" id="JABCLB010002658">
    <property type="protein sequence ID" value="NMU87427.1"/>
    <property type="molecule type" value="Genomic_DNA"/>
</dbReference>
<feature type="non-terminal residue" evidence="2">
    <location>
        <position position="110"/>
    </location>
</feature>
<dbReference type="Proteomes" id="UP000518904">
    <property type="component" value="Unassembled WGS sequence"/>
</dbReference>
<keyword evidence="1" id="KW-0175">Coiled coil</keyword>
<organism evidence="2 3">
    <name type="scientific">Vibrio parahaemolyticus</name>
    <dbReference type="NCBI Taxonomy" id="670"/>
    <lineage>
        <taxon>Bacteria</taxon>
        <taxon>Pseudomonadati</taxon>
        <taxon>Pseudomonadota</taxon>
        <taxon>Gammaproteobacteria</taxon>
        <taxon>Vibrionales</taxon>
        <taxon>Vibrionaceae</taxon>
        <taxon>Vibrio</taxon>
    </lineage>
</organism>
<evidence type="ECO:0000313" key="2">
    <source>
        <dbReference type="EMBL" id="NMU87427.1"/>
    </source>
</evidence>
<name>A0A7Y0XGF1_VIBPH</name>
<feature type="coiled-coil region" evidence="1">
    <location>
        <begin position="9"/>
        <end position="36"/>
    </location>
</feature>
<dbReference type="AlphaFoldDB" id="A0A7Y0XGF1"/>